<dbReference type="OMA" id="NNASEMM"/>
<dbReference type="Proteomes" id="UP000017836">
    <property type="component" value="Unassembled WGS sequence"/>
</dbReference>
<dbReference type="SUPFAM" id="SSF51126">
    <property type="entry name" value="Pectin lyase-like"/>
    <property type="match status" value="1"/>
</dbReference>
<proteinExistence type="predicted"/>
<evidence type="ECO:0000313" key="1">
    <source>
        <dbReference type="EMBL" id="ERM98880.1"/>
    </source>
</evidence>
<dbReference type="InterPro" id="IPR039279">
    <property type="entry name" value="QRT3-like"/>
</dbReference>
<name>U5CVC0_AMBTC</name>
<evidence type="ECO:0000313" key="2">
    <source>
        <dbReference type="Proteomes" id="UP000017836"/>
    </source>
</evidence>
<organism evidence="1 2">
    <name type="scientific">Amborella trichopoda</name>
    <dbReference type="NCBI Taxonomy" id="13333"/>
    <lineage>
        <taxon>Eukaryota</taxon>
        <taxon>Viridiplantae</taxon>
        <taxon>Streptophyta</taxon>
        <taxon>Embryophyta</taxon>
        <taxon>Tracheophyta</taxon>
        <taxon>Spermatophyta</taxon>
        <taxon>Magnoliopsida</taxon>
        <taxon>Amborellales</taxon>
        <taxon>Amborellaceae</taxon>
        <taxon>Amborella</taxon>
    </lineage>
</organism>
<sequence>IYGGSLRASDDFPTDRRLIELWSPSSVKKPSNPFAQIKAQQAQGTFYEDVTMCDIMFDANFRGGGILVIDSVRTRIDNVFLAHFMTDGILLEGGHEIFITDSFVGQHITAGGDPGERNFSGTAINLASNDNIVTDVAVFSAAIGVLLRGPANILTGVHCYNKATGFGGVGIYVKLAGLAQTRISNSYMDWTGIIAEDPVQFHVTNGFFLGDGNIVLKSASGKMHGVNIVDNMFAGNGQGVPIVKLDETVTKFTEVDQVVVDRNNVIKMSLIWTVGQMVVSGVGKKWVADFSPLLLFPGRINLVQYSSYTKARASGLKRFTANAITSVSGNTVVVESKQAVDAVVSVSVDQNANPGETTLHV</sequence>
<dbReference type="eggNOG" id="ENOG502QV3U">
    <property type="taxonomic scope" value="Eukaryota"/>
</dbReference>
<dbReference type="AlphaFoldDB" id="U5CVC0"/>
<dbReference type="EMBL" id="KI395146">
    <property type="protein sequence ID" value="ERM98880.1"/>
    <property type="molecule type" value="Genomic_DNA"/>
</dbReference>
<reference evidence="2" key="1">
    <citation type="journal article" date="2013" name="Science">
        <title>The Amborella genome and the evolution of flowering plants.</title>
        <authorList>
            <consortium name="Amborella Genome Project"/>
        </authorList>
    </citation>
    <scope>NUCLEOTIDE SEQUENCE [LARGE SCALE GENOMIC DNA]</scope>
</reference>
<protein>
    <recommendedName>
        <fullName evidence="3">Pectin lyase-like superfamily protein</fullName>
    </recommendedName>
</protein>
<gene>
    <name evidence="1" type="ORF">AMTR_s02229p00006360</name>
</gene>
<keyword evidence="2" id="KW-1185">Reference proteome</keyword>
<dbReference type="PANTHER" id="PTHR33928:SF2">
    <property type="entry name" value="PECTATE LYASE SUPERFAMILY PROTEIN DOMAIN-CONTAINING PROTEIN-RELATED"/>
    <property type="match status" value="1"/>
</dbReference>
<evidence type="ECO:0008006" key="3">
    <source>
        <dbReference type="Google" id="ProtNLM"/>
    </source>
</evidence>
<feature type="non-terminal residue" evidence="1">
    <location>
        <position position="1"/>
    </location>
</feature>
<dbReference type="PANTHER" id="PTHR33928">
    <property type="entry name" value="POLYGALACTURONASE QRT3"/>
    <property type="match status" value="1"/>
</dbReference>
<dbReference type="OrthoDB" id="1046782at2759"/>
<dbReference type="InterPro" id="IPR011050">
    <property type="entry name" value="Pectin_lyase_fold/virulence"/>
</dbReference>
<dbReference type="Gramene" id="ERM98880">
    <property type="protein sequence ID" value="ERM98880"/>
    <property type="gene ID" value="AMTR_s02229p00006360"/>
</dbReference>
<dbReference type="GO" id="GO:0004650">
    <property type="term" value="F:polygalacturonase activity"/>
    <property type="evidence" value="ECO:0000318"/>
    <property type="project" value="GO_Central"/>
</dbReference>
<dbReference type="KEGG" id="atr:18426905"/>
<accession>U5CVC0</accession>
<dbReference type="HOGENOM" id="CLU_031155_0_0_1"/>